<reference evidence="2" key="2">
    <citation type="submission" date="2020-09" db="EMBL/GenBank/DDBJ databases">
        <authorList>
            <person name="Sun Q."/>
            <person name="Kim S."/>
        </authorList>
    </citation>
    <scope>NUCLEOTIDE SEQUENCE</scope>
    <source>
        <strain evidence="2">KCTC 12988</strain>
    </source>
</reference>
<keyword evidence="1" id="KW-0802">TPR repeat</keyword>
<dbReference type="EMBL" id="BMXI01000012">
    <property type="protein sequence ID" value="GHC59211.1"/>
    <property type="molecule type" value="Genomic_DNA"/>
</dbReference>
<dbReference type="InterPro" id="IPR011990">
    <property type="entry name" value="TPR-like_helical_dom_sf"/>
</dbReference>
<proteinExistence type="predicted"/>
<feature type="repeat" description="TPR" evidence="1">
    <location>
        <begin position="542"/>
        <end position="575"/>
    </location>
</feature>
<dbReference type="SUPFAM" id="SSF48452">
    <property type="entry name" value="TPR-like"/>
    <property type="match status" value="4"/>
</dbReference>
<dbReference type="AlphaFoldDB" id="A0A918TSL1"/>
<dbReference type="Pfam" id="PF13432">
    <property type="entry name" value="TPR_16"/>
    <property type="match status" value="2"/>
</dbReference>
<comment type="caution">
    <text evidence="2">The sequence shown here is derived from an EMBL/GenBank/DDBJ whole genome shotgun (WGS) entry which is preliminary data.</text>
</comment>
<protein>
    <recommendedName>
        <fullName evidence="4">Tetratricopeptide repeat protein</fullName>
    </recommendedName>
</protein>
<organism evidence="2 3">
    <name type="scientific">Roseibacillus persicicus</name>
    <dbReference type="NCBI Taxonomy" id="454148"/>
    <lineage>
        <taxon>Bacteria</taxon>
        <taxon>Pseudomonadati</taxon>
        <taxon>Verrucomicrobiota</taxon>
        <taxon>Verrucomicrobiia</taxon>
        <taxon>Verrucomicrobiales</taxon>
        <taxon>Verrucomicrobiaceae</taxon>
        <taxon>Roseibacillus</taxon>
    </lineage>
</organism>
<reference evidence="2" key="1">
    <citation type="journal article" date="2014" name="Int. J. Syst. Evol. Microbiol.">
        <title>Complete genome sequence of Corynebacterium casei LMG S-19264T (=DSM 44701T), isolated from a smear-ripened cheese.</title>
        <authorList>
            <consortium name="US DOE Joint Genome Institute (JGI-PGF)"/>
            <person name="Walter F."/>
            <person name="Albersmeier A."/>
            <person name="Kalinowski J."/>
            <person name="Ruckert C."/>
        </authorList>
    </citation>
    <scope>NUCLEOTIDE SEQUENCE</scope>
    <source>
        <strain evidence="2">KCTC 12988</strain>
    </source>
</reference>
<sequence length="793" mass="88107">MNFSPTAFSKNRSTLCFLTGWAVLSSAEAQQPQPAPAPPEPAPLTADPARDLYEAAQLAYAEAKSAKQSDARKIAYESSLRTFERFRKAFPNDRRATEAQFYIASCYEKLGNNDQALSVYTSLANSGASGPLVEAAAQQVANTYYQNKNYEAAEPLFARLATVATKAETRHIALFQRALCLQHLDRTDDLKAALRAVVFDSGSPYQEKARAAISALYVKTGEKSRAYSNYKILAESKDAKVAADATLQSALLARELKKPESNQWFVRILQNPQLAEWHGKAQLTLMSQAYDAKDYPQIIKLYERGNYKLPRDQDAQRIAMAAEAYRLTGDGDTANELYARLSKVSTNKNQAFDAGYAVLTREYQKGQASFLKAGEDFLKKYEAAHNEDPRVDNVHLMLAEKYSASRNYTKAAQQYGSINLSRIDAANIPRVRYRLAYARMKSGDRKGARDSFNVFLEKHPADKNAVRALAHRAAIQVALGAEEAATADYELLLSRTNEAAFRLQALSGMAELFRKKENFPKLISTHQRLLKEFPKRPVREVAASHFILGWSYFKQDQTDLALPQFQQARQLNPSGLGKDATIHLALIYFARQDEKALQPELDRLLKEFPDSGLPRPVYAWLGAKRASDGAYAEAWKYLNKAVTPNKPGDTKPAVWKAYALSAEALGHHQETLQACDILLPLEESAYLRAVLLHRKSKALLGLRQYRSASEVAKQALELKPQGELNAQLRVTLGDIARSQGDLDGALSHYVVVAEIIGTGDTKTAAIRRAIEAYEEKGDATSLAASAKYKQLLK</sequence>
<evidence type="ECO:0008006" key="4">
    <source>
        <dbReference type="Google" id="ProtNLM"/>
    </source>
</evidence>
<dbReference type="RefSeq" id="WP_189570969.1">
    <property type="nucleotide sequence ID" value="NZ_BMXI01000012.1"/>
</dbReference>
<dbReference type="InterPro" id="IPR019734">
    <property type="entry name" value="TPR_rpt"/>
</dbReference>
<dbReference type="SMART" id="SM00028">
    <property type="entry name" value="TPR"/>
    <property type="match status" value="7"/>
</dbReference>
<dbReference type="Gene3D" id="1.25.40.10">
    <property type="entry name" value="Tetratricopeptide repeat domain"/>
    <property type="match status" value="4"/>
</dbReference>
<accession>A0A918TSL1</accession>
<dbReference type="Pfam" id="PF13174">
    <property type="entry name" value="TPR_6"/>
    <property type="match status" value="2"/>
</dbReference>
<evidence type="ECO:0000256" key="1">
    <source>
        <dbReference type="PROSITE-ProRule" id="PRU00339"/>
    </source>
</evidence>
<name>A0A918TSL1_9BACT</name>
<evidence type="ECO:0000313" key="3">
    <source>
        <dbReference type="Proteomes" id="UP000644507"/>
    </source>
</evidence>
<dbReference type="PANTHER" id="PTHR12558:SF13">
    <property type="entry name" value="CELL DIVISION CYCLE PROTEIN 27 HOMOLOG"/>
    <property type="match status" value="1"/>
</dbReference>
<gene>
    <name evidence="2" type="ORF">GCM10007100_27900</name>
</gene>
<evidence type="ECO:0000313" key="2">
    <source>
        <dbReference type="EMBL" id="GHC59211.1"/>
    </source>
</evidence>
<keyword evidence="3" id="KW-1185">Reference proteome</keyword>
<dbReference type="PANTHER" id="PTHR12558">
    <property type="entry name" value="CELL DIVISION CYCLE 16,23,27"/>
    <property type="match status" value="1"/>
</dbReference>
<dbReference type="PROSITE" id="PS50005">
    <property type="entry name" value="TPR"/>
    <property type="match status" value="1"/>
</dbReference>
<dbReference type="Proteomes" id="UP000644507">
    <property type="component" value="Unassembled WGS sequence"/>
</dbReference>